<dbReference type="Pfam" id="PF01025">
    <property type="entry name" value="GrpE"/>
    <property type="match status" value="1"/>
</dbReference>
<accession>E0TJF7</accession>
<comment type="function">
    <text evidence="3">Participates actively in the response to hyperosmotic and heat shock by preventing the aggregation of stress-denatured proteins, in association with DnaK and GrpE. It is the nucleotide exchange factor for DnaK and may function as a thermosensor. Unfolded proteins bind initially to DnaJ; upon interaction with the DnaJ-bound protein, DnaK hydrolyzes its bound ATP, resulting in the formation of a stable complex. GrpE releases ADP from DnaK; ATP binding to DnaK triggers the release of the substrate protein, thus completing the reaction cycle. Several rounds of ATP-dependent interactions between DnaJ, DnaK and GrpE are required for fully efficient folding.</text>
</comment>
<sequence>MYETIDEKLYNIEIKKLNDKLNEENRKYIRIFVDFKNFKKRIKKEKLEIIKNANETLLFDLLSVLDDFDRSLKEIKKYYNKPLIQGIFFIKKKFYEILKNKGLKKIKTKKGDKFNTDLHEAITQVKATLDELKGKVLSVIEEGYYLNKKVIRYSKVIVGK</sequence>
<dbReference type="Proteomes" id="UP000002231">
    <property type="component" value="Chromosome"/>
</dbReference>
<dbReference type="Gene3D" id="2.30.22.10">
    <property type="entry name" value="Head domain of nucleotide exchange factor GrpE"/>
    <property type="match status" value="1"/>
</dbReference>
<dbReference type="EMBL" id="CP002163">
    <property type="protein sequence ID" value="ADM89934.1"/>
    <property type="molecule type" value="Genomic_DNA"/>
</dbReference>
<name>E0TJF7_KARMC</name>
<dbReference type="HOGENOM" id="CLU_057217_5_2_10"/>
<keyword evidence="3" id="KW-0963">Cytoplasm</keyword>
<comment type="subunit">
    <text evidence="3">Homodimer.</text>
</comment>
<keyword evidence="6" id="KW-1185">Reference proteome</keyword>
<dbReference type="InterPro" id="IPR000740">
    <property type="entry name" value="GrpE"/>
</dbReference>
<dbReference type="HAMAP" id="MF_01151">
    <property type="entry name" value="GrpE"/>
    <property type="match status" value="1"/>
</dbReference>
<dbReference type="InterPro" id="IPR013805">
    <property type="entry name" value="GrpE_CC"/>
</dbReference>
<dbReference type="GO" id="GO:0051087">
    <property type="term" value="F:protein-folding chaperone binding"/>
    <property type="evidence" value="ECO:0007669"/>
    <property type="project" value="InterPro"/>
</dbReference>
<comment type="similarity">
    <text evidence="1 3 4">Belongs to the GrpE family.</text>
</comment>
<organism evidence="5 6">
    <name type="scientific">Karelsulcia muelleri (strain CARI)</name>
    <name type="common">Sulcia muelleri</name>
    <dbReference type="NCBI Taxonomy" id="706194"/>
    <lineage>
        <taxon>Bacteria</taxon>
        <taxon>Pseudomonadati</taxon>
        <taxon>Bacteroidota</taxon>
        <taxon>Flavobacteriia</taxon>
        <taxon>Flavobacteriales</taxon>
        <taxon>Candidatus Karelsulcia</taxon>
    </lineage>
</organism>
<dbReference type="PANTHER" id="PTHR21237">
    <property type="entry name" value="GRPE PROTEIN"/>
    <property type="match status" value="1"/>
</dbReference>
<dbReference type="GO" id="GO:0006457">
    <property type="term" value="P:protein folding"/>
    <property type="evidence" value="ECO:0007669"/>
    <property type="project" value="InterPro"/>
</dbReference>
<evidence type="ECO:0000256" key="1">
    <source>
        <dbReference type="ARBA" id="ARBA00009054"/>
    </source>
</evidence>
<keyword evidence="3 5" id="KW-0346">Stress response</keyword>
<dbReference type="Gene3D" id="3.90.20.20">
    <property type="match status" value="1"/>
</dbReference>
<dbReference type="STRING" id="706194.SMCARI_118"/>
<protein>
    <recommendedName>
        <fullName evidence="3">Protein GrpE</fullName>
    </recommendedName>
    <alternativeName>
        <fullName evidence="3">HSP-70 cofactor</fullName>
    </alternativeName>
</protein>
<dbReference type="InterPro" id="IPR009012">
    <property type="entry name" value="GrpE_head"/>
</dbReference>
<dbReference type="PRINTS" id="PR00773">
    <property type="entry name" value="GRPEPROTEIN"/>
</dbReference>
<dbReference type="SUPFAM" id="SSF58014">
    <property type="entry name" value="Coiled-coil domain of nucleotide exchange factor GrpE"/>
    <property type="match status" value="1"/>
</dbReference>
<reference evidence="6" key="1">
    <citation type="journal article" date="2010" name="Genome Biol. Evol.">
        <title>Functional convergence in reduced genomes of bacterial symbionts spanning 200 My of evolution.</title>
        <authorList>
            <person name="McCutcheon J.P."/>
            <person name="Moran N.A."/>
        </authorList>
    </citation>
    <scope>NUCLEOTIDE SEQUENCE [LARGE SCALE GENOMIC DNA]</scope>
    <source>
        <strain evidence="6">CARI</strain>
    </source>
</reference>
<dbReference type="GO" id="GO:0000774">
    <property type="term" value="F:adenyl-nucleotide exchange factor activity"/>
    <property type="evidence" value="ECO:0007669"/>
    <property type="project" value="InterPro"/>
</dbReference>
<dbReference type="GO" id="GO:0042803">
    <property type="term" value="F:protein homodimerization activity"/>
    <property type="evidence" value="ECO:0007669"/>
    <property type="project" value="InterPro"/>
</dbReference>
<evidence type="ECO:0000256" key="2">
    <source>
        <dbReference type="ARBA" id="ARBA00023186"/>
    </source>
</evidence>
<comment type="subcellular location">
    <subcellularLocation>
        <location evidence="3">Cytoplasm</location>
    </subcellularLocation>
</comment>
<dbReference type="KEGG" id="sum:SMCARI_118"/>
<evidence type="ECO:0000313" key="5">
    <source>
        <dbReference type="EMBL" id="ADM89934.1"/>
    </source>
</evidence>
<dbReference type="SUPFAM" id="SSF51064">
    <property type="entry name" value="Head domain of nucleotide exchange factor GrpE"/>
    <property type="match status" value="1"/>
</dbReference>
<dbReference type="AlphaFoldDB" id="E0TJF7"/>
<dbReference type="GO" id="GO:0051082">
    <property type="term" value="F:unfolded protein binding"/>
    <property type="evidence" value="ECO:0007669"/>
    <property type="project" value="TreeGrafter"/>
</dbReference>
<gene>
    <name evidence="3 5" type="primary">grpE</name>
    <name evidence="5" type="ordered locus">SMCARI_118</name>
</gene>
<keyword evidence="2 3" id="KW-0143">Chaperone</keyword>
<evidence type="ECO:0000313" key="6">
    <source>
        <dbReference type="Proteomes" id="UP000002231"/>
    </source>
</evidence>
<evidence type="ECO:0000256" key="3">
    <source>
        <dbReference type="HAMAP-Rule" id="MF_01151"/>
    </source>
</evidence>
<proteinExistence type="inferred from homology"/>
<dbReference type="GO" id="GO:0005737">
    <property type="term" value="C:cytoplasm"/>
    <property type="evidence" value="ECO:0007669"/>
    <property type="project" value="UniProtKB-SubCell"/>
</dbReference>
<evidence type="ECO:0000256" key="4">
    <source>
        <dbReference type="RuleBase" id="RU004478"/>
    </source>
</evidence>
<dbReference type="PANTHER" id="PTHR21237:SF23">
    <property type="entry name" value="GRPE PROTEIN HOMOLOG, MITOCHONDRIAL"/>
    <property type="match status" value="1"/>
</dbReference>